<feature type="region of interest" description="Disordered" evidence="4">
    <location>
        <begin position="366"/>
        <end position="422"/>
    </location>
</feature>
<gene>
    <name evidence="5" type="ORF">CcCBS67573_g05073</name>
</gene>
<accession>A0A507FBY8</accession>
<feature type="compositionally biased region" description="Polar residues" evidence="4">
    <location>
        <begin position="472"/>
        <end position="490"/>
    </location>
</feature>
<feature type="compositionally biased region" description="Low complexity" evidence="4">
    <location>
        <begin position="296"/>
        <end position="309"/>
    </location>
</feature>
<dbReference type="InterPro" id="IPR050498">
    <property type="entry name" value="Ycf3"/>
</dbReference>
<feature type="compositionally biased region" description="Polar residues" evidence="4">
    <location>
        <begin position="385"/>
        <end position="400"/>
    </location>
</feature>
<dbReference type="InterPro" id="IPR011990">
    <property type="entry name" value="TPR-like_helical_dom_sf"/>
</dbReference>
<feature type="region of interest" description="Disordered" evidence="4">
    <location>
        <begin position="1092"/>
        <end position="1111"/>
    </location>
</feature>
<feature type="compositionally biased region" description="Polar residues" evidence="4">
    <location>
        <begin position="817"/>
        <end position="826"/>
    </location>
</feature>
<dbReference type="SUPFAM" id="SSF48452">
    <property type="entry name" value="TPR-like"/>
    <property type="match status" value="4"/>
</dbReference>
<feature type="region of interest" description="Disordered" evidence="4">
    <location>
        <begin position="106"/>
        <end position="150"/>
    </location>
</feature>
<feature type="repeat" description="TPR" evidence="3">
    <location>
        <begin position="2191"/>
        <end position="2224"/>
    </location>
</feature>
<dbReference type="OrthoDB" id="1926212at2759"/>
<evidence type="ECO:0000256" key="4">
    <source>
        <dbReference type="SAM" id="MobiDB-lite"/>
    </source>
</evidence>
<feature type="repeat" description="TPR" evidence="3">
    <location>
        <begin position="1436"/>
        <end position="1469"/>
    </location>
</feature>
<feature type="compositionally biased region" description="Basic and acidic residues" evidence="4">
    <location>
        <begin position="1031"/>
        <end position="1043"/>
    </location>
</feature>
<keyword evidence="2 3" id="KW-0802">TPR repeat</keyword>
<feature type="repeat" description="TPR" evidence="3">
    <location>
        <begin position="1284"/>
        <end position="1317"/>
    </location>
</feature>
<feature type="repeat" description="TPR" evidence="3">
    <location>
        <begin position="1987"/>
        <end position="2020"/>
    </location>
</feature>
<feature type="compositionally biased region" description="Basic and acidic residues" evidence="4">
    <location>
        <begin position="1006"/>
        <end position="1019"/>
    </location>
</feature>
<dbReference type="Gene3D" id="1.25.40.10">
    <property type="entry name" value="Tetratricopeptide repeat domain"/>
    <property type="match status" value="10"/>
</dbReference>
<dbReference type="PANTHER" id="PTHR44858">
    <property type="entry name" value="TETRATRICOPEPTIDE REPEAT PROTEIN 6"/>
    <property type="match status" value="1"/>
</dbReference>
<feature type="compositionally biased region" description="Acidic residues" evidence="4">
    <location>
        <begin position="401"/>
        <end position="420"/>
    </location>
</feature>
<organism evidence="5 6">
    <name type="scientific">Chytriomyces confervae</name>
    <dbReference type="NCBI Taxonomy" id="246404"/>
    <lineage>
        <taxon>Eukaryota</taxon>
        <taxon>Fungi</taxon>
        <taxon>Fungi incertae sedis</taxon>
        <taxon>Chytridiomycota</taxon>
        <taxon>Chytridiomycota incertae sedis</taxon>
        <taxon>Chytridiomycetes</taxon>
        <taxon>Chytridiales</taxon>
        <taxon>Chytriomycetaceae</taxon>
        <taxon>Chytriomyces</taxon>
    </lineage>
</organism>
<dbReference type="PROSITE" id="PS50293">
    <property type="entry name" value="TPR_REGION"/>
    <property type="match status" value="1"/>
</dbReference>
<feature type="region of interest" description="Disordered" evidence="4">
    <location>
        <begin position="168"/>
        <end position="225"/>
    </location>
</feature>
<dbReference type="EMBL" id="QEAP01000172">
    <property type="protein sequence ID" value="TPX73652.1"/>
    <property type="molecule type" value="Genomic_DNA"/>
</dbReference>
<feature type="region of interest" description="Disordered" evidence="4">
    <location>
        <begin position="806"/>
        <end position="826"/>
    </location>
</feature>
<evidence type="ECO:0000256" key="2">
    <source>
        <dbReference type="ARBA" id="ARBA00022803"/>
    </source>
</evidence>
<keyword evidence="6" id="KW-1185">Reference proteome</keyword>
<feature type="repeat" description="TPR" evidence="3">
    <location>
        <begin position="1539"/>
        <end position="1572"/>
    </location>
</feature>
<keyword evidence="1" id="KW-0677">Repeat</keyword>
<comment type="caution">
    <text evidence="5">The sequence shown here is derived from an EMBL/GenBank/DDBJ whole genome shotgun (WGS) entry which is preliminary data.</text>
</comment>
<protein>
    <submittedName>
        <fullName evidence="5">Uncharacterized protein</fullName>
    </submittedName>
</protein>
<dbReference type="PANTHER" id="PTHR44858:SF1">
    <property type="entry name" value="UDP-N-ACETYLGLUCOSAMINE--PEPTIDE N-ACETYLGLUCOSAMINYLTRANSFERASE SPINDLY-RELATED"/>
    <property type="match status" value="1"/>
</dbReference>
<feature type="compositionally biased region" description="Low complexity" evidence="4">
    <location>
        <begin position="512"/>
        <end position="532"/>
    </location>
</feature>
<proteinExistence type="predicted"/>
<feature type="compositionally biased region" description="Basic and acidic residues" evidence="4">
    <location>
        <begin position="589"/>
        <end position="604"/>
    </location>
</feature>
<feature type="repeat" description="TPR" evidence="3">
    <location>
        <begin position="1751"/>
        <end position="1784"/>
    </location>
</feature>
<evidence type="ECO:0000256" key="1">
    <source>
        <dbReference type="ARBA" id="ARBA00022737"/>
    </source>
</evidence>
<dbReference type="Pfam" id="PF13432">
    <property type="entry name" value="TPR_16"/>
    <property type="match status" value="2"/>
</dbReference>
<dbReference type="STRING" id="246404.A0A507FBY8"/>
<feature type="region of interest" description="Disordered" evidence="4">
    <location>
        <begin position="281"/>
        <end position="334"/>
    </location>
</feature>
<evidence type="ECO:0000313" key="5">
    <source>
        <dbReference type="EMBL" id="TPX73652.1"/>
    </source>
</evidence>
<feature type="compositionally biased region" description="Polar residues" evidence="4">
    <location>
        <begin position="535"/>
        <end position="552"/>
    </location>
</feature>
<evidence type="ECO:0000256" key="3">
    <source>
        <dbReference type="PROSITE-ProRule" id="PRU00339"/>
    </source>
</evidence>
<dbReference type="Proteomes" id="UP000320333">
    <property type="component" value="Unassembled WGS sequence"/>
</dbReference>
<feature type="compositionally biased region" description="Polar residues" evidence="4">
    <location>
        <begin position="575"/>
        <end position="584"/>
    </location>
</feature>
<feature type="region of interest" description="Disordered" evidence="4">
    <location>
        <begin position="470"/>
        <end position="625"/>
    </location>
</feature>
<dbReference type="SMART" id="SM00028">
    <property type="entry name" value="TPR"/>
    <property type="match status" value="22"/>
</dbReference>
<feature type="compositionally biased region" description="Gly residues" evidence="4">
    <location>
        <begin position="310"/>
        <end position="328"/>
    </location>
</feature>
<feature type="region of interest" description="Disordered" evidence="4">
    <location>
        <begin position="242"/>
        <end position="269"/>
    </location>
</feature>
<feature type="compositionally biased region" description="Acidic residues" evidence="4">
    <location>
        <begin position="366"/>
        <end position="375"/>
    </location>
</feature>
<evidence type="ECO:0000313" key="6">
    <source>
        <dbReference type="Proteomes" id="UP000320333"/>
    </source>
</evidence>
<name>A0A507FBY8_9FUNG</name>
<dbReference type="Pfam" id="PF13181">
    <property type="entry name" value="TPR_8"/>
    <property type="match status" value="2"/>
</dbReference>
<dbReference type="PROSITE" id="PS50005">
    <property type="entry name" value="TPR"/>
    <property type="match status" value="8"/>
</dbReference>
<dbReference type="Pfam" id="PF00515">
    <property type="entry name" value="TPR_1"/>
    <property type="match status" value="2"/>
</dbReference>
<reference evidence="5 6" key="1">
    <citation type="journal article" date="2019" name="Sci. Rep.">
        <title>Comparative genomics of chytrid fungi reveal insights into the obligate biotrophic and pathogenic lifestyle of Synchytrium endobioticum.</title>
        <authorList>
            <person name="van de Vossenberg B.T.L.H."/>
            <person name="Warris S."/>
            <person name="Nguyen H.D.T."/>
            <person name="van Gent-Pelzer M.P.E."/>
            <person name="Joly D.L."/>
            <person name="van de Geest H.C."/>
            <person name="Bonants P.J.M."/>
            <person name="Smith D.S."/>
            <person name="Levesque C.A."/>
            <person name="van der Lee T.A.J."/>
        </authorList>
    </citation>
    <scope>NUCLEOTIDE SEQUENCE [LARGE SCALE GENOMIC DNA]</scope>
    <source>
        <strain evidence="5 6">CBS 675.73</strain>
    </source>
</reference>
<sequence>MDPARRKKDAEKAGQAINKVIGTVVDNRNSEYIPAPKNTKSKLKTRPLKLPSAVCQEMMLKSDEDLSKFPSHSSVFNTNLAIKASAHSSLKELQLLKTSRFSVRSKSGVQETDARLSPSLPVPKISRLHPNHADKSQQWRKTSLRVETTSTDSLDTIDGAWFDTPATSQQQLVDSQEPPIPALPQSRRVNTAGSRKEGRPPSRVLLDASKLIQPKQRPVSAVAAEQSHITEHYQNEAVLTTSGPAFPHASTGRLAHTESSSVHRNSSSKKQDLNVVLVCHKLQSEPKNPNGRALLSSAATSRRTGASNRRGGGLSVGGGQSVGGGAGGSDVQTSDIATDMNESSWFGDGPNADDEEQASDHFAIVEEEEEDEEGPVEVKEDKSRTATTAAYPNSIFQNSLLEEEEEPSEEEEEEENEEREEVAVYDNPLLIVPPQVKQDLPVFNTVDEVDSVLNKYHLLWKQRAKVLRNEAPSPSLQSEEISSADISNSGEKVPDAAKDSVPTSSGSVKTRSALSRTTKSSGSSKTTRSAVSFKDSLSSSRPETGGTLSSKSAKTDSIEQDANDILSDAQESEADSFSRQSMIITSLKRLSENKKRKSVFEAHSNRSSARRKPSDTTPDSLTDIQIPGTEVEPGAEAEPLPFPPFARIFTPENYAMSYDGDPVAHHRPRSRPISKAHQYGKELAPPAVLEDWYLDENGYSKESKKLAVWNDILEDRGPPVPIVPEKAPVPGLKKHAAHHHSHYPNFVEDADAVLHRETTFSCDPNTPPTFTEVLEAEDSFRKQNRPKYLASKDTFISRNALTNGLPSSEEQAHMQPQHPNVSNTENASFPSVGLEIKGKSVHIVQLDVAGGSVALGLGWSPAPPKMSLPLKLYQHAHSVPETPRCISRQSLDSRLAGKVSLHPELRSIDQKNQIDEDDEDLNLSFSDMVNTQPIQALTKPLRIPSRGKTPLMDIPVEDPAESMAFGEGDWVQPTSIIAENPFALSLPPVIQEESGMMPVVSEEHEEEKAAVMDSTHMEEPELPAKVPDTAQHSEEHRKTDGTKKPRLYASDSESTIKRPLPPPPAKRLRSQSQPVKKKLVIVSAPPIIFKKKASKKSRIASTSSSDGEDLEPAVMGIDASTMSLNSVSQPRQLSTMSQSLSQDPVAFYKKRRMSQTNQSVATLLSSEMSLSSGYGASMRESTSSFMQSMASSYISISPGKQAEKKREEKALYNEPVGPNWYELVHQTDKRARVFTPNERARYPTFNDTGPLEELAQIEGEQAVDPLGEIEKLTALIMSSNLPIPAFLRRRGILLGRMGRYDEAMSDLMKAVQFDPFNSDALWHRHQLYLRLADTDRALKDLDAITDTNKQHFGAFLAKARIYEELTSEERLSGLPLEPSTLAHIKMAIVNYSQIIRLKPDEAEGYYHRACLFESENEMVYANEDFRMVRQLDPTNEHAIHNLAVYSFQRQLWDDAIQAFAKLIKLNPENGQAYLYRGRANAYLAKWDESLRDLTVAIQLAPDRADVFFYRGCLLRERNRRKAIEDLSVSVLLDDGPTNTDAFYQRAMLYYKLKKYDLALIDYHTVVELDPTKASAWLNMGIIYMRFFNEHYSPSNTILHSDYSEDFASGNSDKKSKKAKPNSFSILSFLDRAIRDYSKAIHLCPSDHLLYLYRGRLLLKQGKIKEATYDFYSAFELNPEIAQTFMQRALVLSFQRKYLQIIDEFNQRIKLEKIEDSSLYLLVAKARIKCDDNEGAIRDLAKALEFSRIKDPQIYLQKGICFVNIKDWSNAAAEFTTCISLDPQFAKAYYHRGVCKLHEGNGKGVADLDSALKLDPKFFEAYLSRASYHHSRSFFAEGIEDCNNALKLEPTSIRAHLLRGACNCKIHQYGLAIVDFTKAIQLDKTCHFAFYNRAVTYQLLEDYKSAIKDYSIVLLLCDDSNAYRNRGLIYWKQGDAENALLDLYAARDNFPGDARLHGLLALCLQKVGRTEESLEAFTSSIRVNQTLIEAYLGRGNVFSSIGRCREAKRDYARVIHLYPTCTEAYVNMAYTLQMEAKYQRSWHFFSRAIAVNPLCTPALEGRAVVNHIMKNYFGALMDICKAIEIDPSNAEYFTNRAVVHNSLGDKVNALNDNKHAIKLDPQYALAYFNLANLYFAQARWDLALQYYNKALEFDPDDDAAILNRGLTRAQLKDSAGALDDLNVACMLNPDSIEVYFNRAQLHQKLEQYEAADADYSMVLRLSPFDSDSYKHRGEVRGKKGQIVESMQDYALNVVNEK</sequence>
<feature type="repeat" description="TPR" evidence="3">
    <location>
        <begin position="2123"/>
        <end position="2156"/>
    </location>
</feature>
<feature type="compositionally biased region" description="Polar residues" evidence="4">
    <location>
        <begin position="501"/>
        <end position="510"/>
    </location>
</feature>
<feature type="compositionally biased region" description="Polar residues" evidence="4">
    <location>
        <begin position="139"/>
        <end position="150"/>
    </location>
</feature>
<feature type="repeat" description="TPR" evidence="3">
    <location>
        <begin position="1647"/>
        <end position="1680"/>
    </location>
</feature>
<feature type="region of interest" description="Disordered" evidence="4">
    <location>
        <begin position="1004"/>
        <end position="1076"/>
    </location>
</feature>
<dbReference type="InterPro" id="IPR019734">
    <property type="entry name" value="TPR_rpt"/>
</dbReference>